<dbReference type="EMBL" id="FNGF01000001">
    <property type="protein sequence ID" value="SDK50594.1"/>
    <property type="molecule type" value="Genomic_DNA"/>
</dbReference>
<dbReference type="Proteomes" id="UP000198662">
    <property type="component" value="Unassembled WGS sequence"/>
</dbReference>
<evidence type="ECO:0000256" key="1">
    <source>
        <dbReference type="SAM" id="MobiDB-lite"/>
    </source>
</evidence>
<name>A0A1G9CGH6_9ACTN</name>
<dbReference type="OrthoDB" id="5189233at2"/>
<evidence type="ECO:0000313" key="3">
    <source>
        <dbReference type="Proteomes" id="UP000198662"/>
    </source>
</evidence>
<gene>
    <name evidence="2" type="ORF">SAMN05216298_0316</name>
</gene>
<evidence type="ECO:0000313" key="2">
    <source>
        <dbReference type="EMBL" id="SDK50594.1"/>
    </source>
</evidence>
<feature type="compositionally biased region" description="Pro residues" evidence="1">
    <location>
        <begin position="65"/>
        <end position="82"/>
    </location>
</feature>
<organism evidence="2 3">
    <name type="scientific">Glycomyces sambucus</name>
    <dbReference type="NCBI Taxonomy" id="380244"/>
    <lineage>
        <taxon>Bacteria</taxon>
        <taxon>Bacillati</taxon>
        <taxon>Actinomycetota</taxon>
        <taxon>Actinomycetes</taxon>
        <taxon>Glycomycetales</taxon>
        <taxon>Glycomycetaceae</taxon>
        <taxon>Glycomyces</taxon>
    </lineage>
</organism>
<feature type="region of interest" description="Disordered" evidence="1">
    <location>
        <begin position="51"/>
        <end position="82"/>
    </location>
</feature>
<dbReference type="AlphaFoldDB" id="A0A1G9CGH6"/>
<dbReference type="RefSeq" id="WP_091041629.1">
    <property type="nucleotide sequence ID" value="NZ_FNGF01000001.1"/>
</dbReference>
<dbReference type="STRING" id="380244.SAMN05216298_0316"/>
<accession>A0A1G9CGH6</accession>
<protein>
    <submittedName>
        <fullName evidence="2">Uncharacterized protein</fullName>
    </submittedName>
</protein>
<reference evidence="3" key="1">
    <citation type="submission" date="2016-10" db="EMBL/GenBank/DDBJ databases">
        <authorList>
            <person name="Varghese N."/>
            <person name="Submissions S."/>
        </authorList>
    </citation>
    <scope>NUCLEOTIDE SEQUENCE [LARGE SCALE GENOMIC DNA]</scope>
    <source>
        <strain evidence="3">CGMCC 4.3147</strain>
    </source>
</reference>
<keyword evidence="3" id="KW-1185">Reference proteome</keyword>
<proteinExistence type="predicted"/>
<sequence>MHVEVALLYSKPVREWILMHRAQRGEIAIEGVPGPGMMLMAERTTLARYPAPARTPIQQPGQAPFCPPQQRPPAPQSGPLAP</sequence>